<protein>
    <submittedName>
        <fullName evidence="1">Uncharacterized protein</fullName>
    </submittedName>
</protein>
<dbReference type="GeneID" id="85435476"/>
<organism evidence="1 2">
    <name type="scientific">Colletotrichum navitas</name>
    <dbReference type="NCBI Taxonomy" id="681940"/>
    <lineage>
        <taxon>Eukaryota</taxon>
        <taxon>Fungi</taxon>
        <taxon>Dikarya</taxon>
        <taxon>Ascomycota</taxon>
        <taxon>Pezizomycotina</taxon>
        <taxon>Sordariomycetes</taxon>
        <taxon>Hypocreomycetidae</taxon>
        <taxon>Glomerellales</taxon>
        <taxon>Glomerellaceae</taxon>
        <taxon>Colletotrichum</taxon>
        <taxon>Colletotrichum graminicola species complex</taxon>
    </lineage>
</organism>
<keyword evidence="2" id="KW-1185">Reference proteome</keyword>
<evidence type="ECO:0000313" key="2">
    <source>
        <dbReference type="Proteomes" id="UP001230504"/>
    </source>
</evidence>
<evidence type="ECO:0000313" key="1">
    <source>
        <dbReference type="EMBL" id="KAK1563966.1"/>
    </source>
</evidence>
<name>A0AAD8UXY1_9PEZI</name>
<dbReference type="AlphaFoldDB" id="A0AAD8UXY1"/>
<comment type="caution">
    <text evidence="1">The sequence shown here is derived from an EMBL/GenBank/DDBJ whole genome shotgun (WGS) entry which is preliminary data.</text>
</comment>
<gene>
    <name evidence="1" type="ORF">LY79DRAFT_173608</name>
</gene>
<dbReference type="RefSeq" id="XP_060406855.1">
    <property type="nucleotide sequence ID" value="XM_060551236.1"/>
</dbReference>
<accession>A0AAD8UXY1</accession>
<dbReference type="Proteomes" id="UP001230504">
    <property type="component" value="Unassembled WGS sequence"/>
</dbReference>
<reference evidence="1" key="1">
    <citation type="submission" date="2021-06" db="EMBL/GenBank/DDBJ databases">
        <title>Comparative genomics, transcriptomics and evolutionary studies reveal genomic signatures of adaptation to plant cell wall in hemibiotrophic fungi.</title>
        <authorList>
            <consortium name="DOE Joint Genome Institute"/>
            <person name="Baroncelli R."/>
            <person name="Diaz J.F."/>
            <person name="Benocci T."/>
            <person name="Peng M."/>
            <person name="Battaglia E."/>
            <person name="Haridas S."/>
            <person name="Andreopoulos W."/>
            <person name="Labutti K."/>
            <person name="Pangilinan J."/>
            <person name="Floch G.L."/>
            <person name="Makela M.R."/>
            <person name="Henrissat B."/>
            <person name="Grigoriev I.V."/>
            <person name="Crouch J.A."/>
            <person name="De Vries R.P."/>
            <person name="Sukno S.A."/>
            <person name="Thon M.R."/>
        </authorList>
    </citation>
    <scope>NUCLEOTIDE SEQUENCE</scope>
    <source>
        <strain evidence="1">CBS 125086</strain>
    </source>
</reference>
<proteinExistence type="predicted"/>
<sequence length="50" mass="5629">MSTKTGRTLCQNASLVKWVAWNSYTRKITYSHISPGFIDHGLGMYLIAPL</sequence>
<dbReference type="EMBL" id="JAHLJV010000232">
    <property type="protein sequence ID" value="KAK1563966.1"/>
    <property type="molecule type" value="Genomic_DNA"/>
</dbReference>